<reference evidence="3" key="1">
    <citation type="journal article" date="2019" name="Int. J. Syst. Evol. Microbiol.">
        <title>The Global Catalogue of Microorganisms (GCM) 10K type strain sequencing project: providing services to taxonomists for standard genome sequencing and annotation.</title>
        <authorList>
            <consortium name="The Broad Institute Genomics Platform"/>
            <consortium name="The Broad Institute Genome Sequencing Center for Infectious Disease"/>
            <person name="Wu L."/>
            <person name="Ma J."/>
        </authorList>
    </citation>
    <scope>NUCLEOTIDE SEQUENCE [LARGE SCALE GENOMIC DNA]</scope>
    <source>
        <strain evidence="3">CCUG 66188</strain>
    </source>
</reference>
<name>A0ABW2B0H5_9RHOB</name>
<dbReference type="Proteomes" id="UP001596353">
    <property type="component" value="Unassembled WGS sequence"/>
</dbReference>
<dbReference type="InterPro" id="IPR028992">
    <property type="entry name" value="Hedgehog/Intein_dom"/>
</dbReference>
<organism evidence="2 3">
    <name type="scientific">Sulfitobacter porphyrae</name>
    <dbReference type="NCBI Taxonomy" id="1246864"/>
    <lineage>
        <taxon>Bacteria</taxon>
        <taxon>Pseudomonadati</taxon>
        <taxon>Pseudomonadota</taxon>
        <taxon>Alphaproteobacteria</taxon>
        <taxon>Rhodobacterales</taxon>
        <taxon>Roseobacteraceae</taxon>
        <taxon>Sulfitobacter</taxon>
    </lineage>
</organism>
<dbReference type="InterPro" id="IPR036844">
    <property type="entry name" value="Hint_dom_sf"/>
</dbReference>
<dbReference type="EMBL" id="JBHSWG010000001">
    <property type="protein sequence ID" value="MFC6759195.1"/>
    <property type="molecule type" value="Genomic_DNA"/>
</dbReference>
<accession>A0ABW2B0H5</accession>
<dbReference type="SUPFAM" id="SSF51294">
    <property type="entry name" value="Hedgehog/intein (Hint) domain"/>
    <property type="match status" value="1"/>
</dbReference>
<gene>
    <name evidence="2" type="ORF">ACFQFQ_06315</name>
</gene>
<sequence>MATIHDLLEVTGIASGTTYSLENGNLLGVVDNMTSTDLDDGEFDVGDLVTIGGVAYTIDLIEEPDSAGSVLLGDGSSESFGPGSESNLSFVFLTLSNGPDVRYFAIPNDSYGDMNVQAITTGVIQSVAGHDAAVISTVDNDIEVVCFTAGTLIEAEDGRQIPVEELQVGDRVRALDCGVQEIRWIGARRLPAQLLRACPWLRPVQIAAGTLGPGCPQRDLLVSPQHSILVRSKIAARMFGAPEVLVAAKQLVGLTGVAPAEAAGAVTYYHVLLDRHDILMANGAPCESLYAGPQALRSMSEAERAELSAILPEVIRQQSDLPACRPMAPGRRARRLAYRHRKNNMPLTGEIPLDAVRPCL</sequence>
<feature type="domain" description="Hedgehog/Intein (Hint)" evidence="1">
    <location>
        <begin position="145"/>
        <end position="292"/>
    </location>
</feature>
<evidence type="ECO:0000259" key="1">
    <source>
        <dbReference type="Pfam" id="PF13403"/>
    </source>
</evidence>
<comment type="caution">
    <text evidence="2">The sequence shown here is derived from an EMBL/GenBank/DDBJ whole genome shotgun (WGS) entry which is preliminary data.</text>
</comment>
<dbReference type="Pfam" id="PF13403">
    <property type="entry name" value="Hint_2"/>
    <property type="match status" value="1"/>
</dbReference>
<keyword evidence="3" id="KW-1185">Reference proteome</keyword>
<evidence type="ECO:0000313" key="2">
    <source>
        <dbReference type="EMBL" id="MFC6759195.1"/>
    </source>
</evidence>
<protein>
    <submittedName>
        <fullName evidence="2">Hint domain-containing protein</fullName>
    </submittedName>
</protein>
<dbReference type="Gene3D" id="2.170.16.10">
    <property type="entry name" value="Hedgehog/Intein (Hint) domain"/>
    <property type="match status" value="1"/>
</dbReference>
<evidence type="ECO:0000313" key="3">
    <source>
        <dbReference type="Proteomes" id="UP001596353"/>
    </source>
</evidence>
<proteinExistence type="predicted"/>